<name>A0A369BBN0_9FIRM</name>
<feature type="active site" description="Schiff-base intermediate with acetaldehyde" evidence="10">
    <location>
        <position position="194"/>
    </location>
</feature>
<dbReference type="NCBIfam" id="TIGR00126">
    <property type="entry name" value="deoC"/>
    <property type="match status" value="1"/>
</dbReference>
<accession>A0A369BBN0</accession>
<comment type="pathway">
    <text evidence="10">Carbohydrate degradation; 2-deoxy-D-ribose 1-phosphate degradation; D-glyceraldehyde 3-phosphate and acetaldehyde from 2-deoxy-alpha-D-ribose 1-phosphate: step 2/2.</text>
</comment>
<evidence type="ECO:0000256" key="2">
    <source>
        <dbReference type="ARBA" id="ARBA00022490"/>
    </source>
</evidence>
<keyword evidence="2 10" id="KW-0963">Cytoplasm</keyword>
<reference evidence="12 13" key="1">
    <citation type="submission" date="2018-07" db="EMBL/GenBank/DDBJ databases">
        <title>Genomic Encyclopedia of Type Strains, Phase IV (KMG-IV): sequencing the most valuable type-strain genomes for metagenomic binning, comparative biology and taxonomic classification.</title>
        <authorList>
            <person name="Goeker M."/>
        </authorList>
    </citation>
    <scope>NUCLEOTIDE SEQUENCE [LARGE SCALE GENOMIC DNA]</scope>
    <source>
        <strain evidence="12 13">DSM 27016</strain>
    </source>
</reference>
<dbReference type="GO" id="GO:0051536">
    <property type="term" value="F:iron-sulfur cluster binding"/>
    <property type="evidence" value="ECO:0007669"/>
    <property type="project" value="UniProtKB-KW"/>
</dbReference>
<evidence type="ECO:0000256" key="9">
    <source>
        <dbReference type="ARBA" id="ARBA00056337"/>
    </source>
</evidence>
<evidence type="ECO:0000256" key="10">
    <source>
        <dbReference type="HAMAP-Rule" id="MF_00114"/>
    </source>
</evidence>
<dbReference type="Proteomes" id="UP000253034">
    <property type="component" value="Unassembled WGS sequence"/>
</dbReference>
<dbReference type="EC" id="4.1.2.4" evidence="10"/>
<feature type="active site" description="Proton donor/acceptor" evidence="10">
    <location>
        <position position="223"/>
    </location>
</feature>
<evidence type="ECO:0000256" key="5">
    <source>
        <dbReference type="ARBA" id="ARBA00023014"/>
    </source>
</evidence>
<dbReference type="GO" id="GO:0009264">
    <property type="term" value="P:deoxyribonucleotide catabolic process"/>
    <property type="evidence" value="ECO:0007669"/>
    <property type="project" value="UniProtKB-UniRule"/>
</dbReference>
<organism evidence="12 13">
    <name type="scientific">Anaerobacterium chartisolvens</name>
    <dbReference type="NCBI Taxonomy" id="1297424"/>
    <lineage>
        <taxon>Bacteria</taxon>
        <taxon>Bacillati</taxon>
        <taxon>Bacillota</taxon>
        <taxon>Clostridia</taxon>
        <taxon>Eubacteriales</taxon>
        <taxon>Oscillospiraceae</taxon>
        <taxon>Anaerobacterium</taxon>
    </lineage>
</organism>
<evidence type="ECO:0000256" key="6">
    <source>
        <dbReference type="ARBA" id="ARBA00023239"/>
    </source>
</evidence>
<dbReference type="PROSITE" id="PS51379">
    <property type="entry name" value="4FE4S_FER_2"/>
    <property type="match status" value="1"/>
</dbReference>
<keyword evidence="5" id="KW-0411">Iron-sulfur</keyword>
<keyword evidence="7 10" id="KW-0704">Schiff base</keyword>
<evidence type="ECO:0000256" key="4">
    <source>
        <dbReference type="ARBA" id="ARBA00023004"/>
    </source>
</evidence>
<comment type="similarity">
    <text evidence="1 10">Belongs to the DeoC/FbaB aldolase family. DeoC type 1 subfamily.</text>
</comment>
<evidence type="ECO:0000256" key="3">
    <source>
        <dbReference type="ARBA" id="ARBA00022723"/>
    </source>
</evidence>
<sequence>MEISKLIETITQEVLKELGEENLSKLNGSELSAEILPNEVDINNLAATCDHTVLKPDTTKKTIEKFCKEAMEWGFASVCVNPTHVRYAASILRGSKVKVCTVIGFPLGANTPVVKAAEVRDAIANGAQEVDMVINIGALKDGNYDMVTKDIKAVVDAAAGQALTKVIIETCLLTEQEKIKACLLAKNAGADYVKTSTGMSTGGATVEDISLMRKTVGPDMGVKASTGVNDREIALNLIRAGATRLGTSKGVAIHTGVDPNAKATCVNCGNCKSACPTGNAKVVKDNY</sequence>
<dbReference type="CDD" id="cd00959">
    <property type="entry name" value="DeoC"/>
    <property type="match status" value="1"/>
</dbReference>
<dbReference type="GO" id="GO:0046872">
    <property type="term" value="F:metal ion binding"/>
    <property type="evidence" value="ECO:0007669"/>
    <property type="project" value="UniProtKB-KW"/>
</dbReference>
<dbReference type="GO" id="GO:0005737">
    <property type="term" value="C:cytoplasm"/>
    <property type="evidence" value="ECO:0007669"/>
    <property type="project" value="UniProtKB-SubCell"/>
</dbReference>
<keyword evidence="3" id="KW-0479">Metal-binding</keyword>
<dbReference type="UniPathway" id="UPA00002">
    <property type="reaction ID" value="UER00468"/>
</dbReference>
<dbReference type="InterPro" id="IPR017900">
    <property type="entry name" value="4Fe4S_Fe_S_CS"/>
</dbReference>
<dbReference type="InterPro" id="IPR002915">
    <property type="entry name" value="DeoC/FbaB/LacD_aldolase"/>
</dbReference>
<keyword evidence="4" id="KW-0408">Iron</keyword>
<evidence type="ECO:0000256" key="7">
    <source>
        <dbReference type="ARBA" id="ARBA00023270"/>
    </source>
</evidence>
<comment type="catalytic activity">
    <reaction evidence="8 10">
        <text>2-deoxy-D-ribose 5-phosphate = D-glyceraldehyde 3-phosphate + acetaldehyde</text>
        <dbReference type="Rhea" id="RHEA:12821"/>
        <dbReference type="ChEBI" id="CHEBI:15343"/>
        <dbReference type="ChEBI" id="CHEBI:59776"/>
        <dbReference type="ChEBI" id="CHEBI:62877"/>
        <dbReference type="EC" id="4.1.2.4"/>
    </reaction>
</comment>
<dbReference type="SUPFAM" id="SSF46548">
    <property type="entry name" value="alpha-helical ferredoxin"/>
    <property type="match status" value="1"/>
</dbReference>
<dbReference type="SUPFAM" id="SSF51569">
    <property type="entry name" value="Aldolase"/>
    <property type="match status" value="1"/>
</dbReference>
<dbReference type="PROSITE" id="PS00198">
    <property type="entry name" value="4FE4S_FER_1"/>
    <property type="match status" value="1"/>
</dbReference>
<keyword evidence="6 10" id="KW-0456">Lyase</keyword>
<gene>
    <name evidence="10" type="primary">deoC</name>
    <name evidence="12" type="ORF">DFR58_106177</name>
</gene>
<evidence type="ECO:0000256" key="1">
    <source>
        <dbReference type="ARBA" id="ARBA00010936"/>
    </source>
</evidence>
<evidence type="ECO:0000256" key="8">
    <source>
        <dbReference type="ARBA" id="ARBA00048791"/>
    </source>
</evidence>
<dbReference type="GO" id="GO:0004139">
    <property type="term" value="F:deoxyribose-phosphate aldolase activity"/>
    <property type="evidence" value="ECO:0007669"/>
    <property type="project" value="UniProtKB-UniRule"/>
</dbReference>
<dbReference type="HAMAP" id="MF_00114">
    <property type="entry name" value="DeoC_type1"/>
    <property type="match status" value="1"/>
</dbReference>
<dbReference type="PANTHER" id="PTHR10889:SF1">
    <property type="entry name" value="DEOXYRIBOSE-PHOSPHATE ALDOLASE"/>
    <property type="match status" value="1"/>
</dbReference>
<protein>
    <recommendedName>
        <fullName evidence="10">Deoxyribose-phosphate aldolase</fullName>
        <shortName evidence="10">DERA</shortName>
        <ecNumber evidence="10">4.1.2.4</ecNumber>
    </recommendedName>
    <alternativeName>
        <fullName evidence="10">2-deoxy-D-ribose 5-phosphate aldolase</fullName>
    </alternativeName>
    <alternativeName>
        <fullName evidence="10">Phosphodeoxyriboaldolase</fullName>
        <shortName evidence="10">Deoxyriboaldolase</shortName>
    </alternativeName>
</protein>
<comment type="subcellular location">
    <subcellularLocation>
        <location evidence="10">Cytoplasm</location>
    </subcellularLocation>
</comment>
<dbReference type="Gene3D" id="3.20.20.70">
    <property type="entry name" value="Aldolase class I"/>
    <property type="match status" value="1"/>
</dbReference>
<comment type="function">
    <text evidence="9 10">Catalyzes a reversible aldol reaction between acetaldehyde and D-glyceraldehyde 3-phosphate to generate 2-deoxy-D-ribose 5-phosphate.</text>
</comment>
<keyword evidence="13" id="KW-1185">Reference proteome</keyword>
<dbReference type="InterPro" id="IPR017896">
    <property type="entry name" value="4Fe4S_Fe-S-bd"/>
</dbReference>
<dbReference type="InterPro" id="IPR028581">
    <property type="entry name" value="DeoC_typeI"/>
</dbReference>
<evidence type="ECO:0000313" key="13">
    <source>
        <dbReference type="Proteomes" id="UP000253034"/>
    </source>
</evidence>
<evidence type="ECO:0000313" key="12">
    <source>
        <dbReference type="EMBL" id="RCX18008.1"/>
    </source>
</evidence>
<dbReference type="EMBL" id="QPJT01000006">
    <property type="protein sequence ID" value="RCX18008.1"/>
    <property type="molecule type" value="Genomic_DNA"/>
</dbReference>
<dbReference type="FunFam" id="3.20.20.70:FF:000044">
    <property type="entry name" value="Deoxyribose-phosphate aldolase"/>
    <property type="match status" value="1"/>
</dbReference>
<dbReference type="InterPro" id="IPR011343">
    <property type="entry name" value="DeoC"/>
</dbReference>
<feature type="domain" description="4Fe-4S ferredoxin-type" evidence="11">
    <location>
        <begin position="253"/>
        <end position="285"/>
    </location>
</feature>
<comment type="caution">
    <text evidence="12">The sequence shown here is derived from an EMBL/GenBank/DDBJ whole genome shotgun (WGS) entry which is preliminary data.</text>
</comment>
<dbReference type="Pfam" id="PF01791">
    <property type="entry name" value="DeoC"/>
    <property type="match status" value="1"/>
</dbReference>
<feature type="active site" description="Proton donor/acceptor" evidence="10">
    <location>
        <position position="131"/>
    </location>
</feature>
<dbReference type="PANTHER" id="PTHR10889">
    <property type="entry name" value="DEOXYRIBOSE-PHOSPHATE ALDOLASE"/>
    <property type="match status" value="1"/>
</dbReference>
<dbReference type="GO" id="GO:0006018">
    <property type="term" value="P:2-deoxyribose 1-phosphate catabolic process"/>
    <property type="evidence" value="ECO:0007669"/>
    <property type="project" value="UniProtKB-UniRule"/>
</dbReference>
<dbReference type="OrthoDB" id="9778711at2"/>
<dbReference type="InterPro" id="IPR013785">
    <property type="entry name" value="Aldolase_TIM"/>
</dbReference>
<proteinExistence type="inferred from homology"/>
<dbReference type="GO" id="GO:0016052">
    <property type="term" value="P:carbohydrate catabolic process"/>
    <property type="evidence" value="ECO:0007669"/>
    <property type="project" value="TreeGrafter"/>
</dbReference>
<dbReference type="AlphaFoldDB" id="A0A369BBN0"/>
<dbReference type="SMART" id="SM01133">
    <property type="entry name" value="DeoC"/>
    <property type="match status" value="1"/>
</dbReference>
<evidence type="ECO:0000259" key="11">
    <source>
        <dbReference type="PROSITE" id="PS51379"/>
    </source>
</evidence>